<accession>A0AAN7JIM3</accession>
<dbReference type="AlphaFoldDB" id="A0AAN7JIM3"/>
<feature type="region of interest" description="Disordered" evidence="1">
    <location>
        <begin position="186"/>
        <end position="214"/>
    </location>
</feature>
<evidence type="ECO:0000256" key="1">
    <source>
        <dbReference type="SAM" id="MobiDB-lite"/>
    </source>
</evidence>
<dbReference type="PANTHER" id="PTHR15272:SF0">
    <property type="entry name" value="CHROMATIN ASSEMBLY FACTOR 1 SUBUNIT A"/>
    <property type="match status" value="1"/>
</dbReference>
<dbReference type="GO" id="GO:0033186">
    <property type="term" value="C:CAF-1 complex"/>
    <property type="evidence" value="ECO:0007669"/>
    <property type="project" value="TreeGrafter"/>
</dbReference>
<gene>
    <name evidence="2" type="ORF">SAY87_012046</name>
</gene>
<dbReference type="GO" id="GO:0006334">
    <property type="term" value="P:nucleosome assembly"/>
    <property type="evidence" value="ECO:0007669"/>
    <property type="project" value="TreeGrafter"/>
</dbReference>
<protein>
    <submittedName>
        <fullName evidence="2">Uncharacterized protein</fullName>
    </submittedName>
</protein>
<reference evidence="2 3" key="1">
    <citation type="journal article" date="2023" name="Hortic Res">
        <title>Pangenome of water caltrop reveals structural variations and asymmetric subgenome divergence after allopolyploidization.</title>
        <authorList>
            <person name="Zhang X."/>
            <person name="Chen Y."/>
            <person name="Wang L."/>
            <person name="Yuan Y."/>
            <person name="Fang M."/>
            <person name="Shi L."/>
            <person name="Lu R."/>
            <person name="Comes H.P."/>
            <person name="Ma Y."/>
            <person name="Chen Y."/>
            <person name="Huang G."/>
            <person name="Zhou Y."/>
            <person name="Zheng Z."/>
            <person name="Qiu Y."/>
        </authorList>
    </citation>
    <scope>NUCLEOTIDE SEQUENCE [LARGE SCALE GENOMIC DNA]</scope>
    <source>
        <tissue evidence="2">Roots</tissue>
    </source>
</reference>
<proteinExistence type="predicted"/>
<feature type="compositionally biased region" description="Basic and acidic residues" evidence="1">
    <location>
        <begin position="242"/>
        <end position="285"/>
    </location>
</feature>
<comment type="caution">
    <text evidence="2">The sequence shown here is derived from an EMBL/GenBank/DDBJ whole genome shotgun (WGS) entry which is preliminary data.</text>
</comment>
<dbReference type="EMBL" id="JAXIOK010000021">
    <property type="protein sequence ID" value="KAK4745734.1"/>
    <property type="molecule type" value="Genomic_DNA"/>
</dbReference>
<sequence>MDQKLGLEVMSGECGSLNAQISCSMEESDLPLSALVEQIYGMLKVRNEGLTVVAVKSGLLFVGQRIMYGVPNPDADVLEDHSSSCLWCWETRDVKLLPKSTKGAIKTRRTCKKKIHDRISAHRRNIVCIVQTGERPDLQARFLEGIGKTLSEADIRALVDSLTQRNVSSVAEKEANQDKKKFIKQLERSKRKAEDEAKRDEKASIKQLERTKRKAEKEQKRIELQLLKDKLKAEKELKRLQEEAEKEEKRRVREESELNKQLRKQQEKVERDQCRQEKEEEEMKRKLSLQKQASIMERFLRGICHCGVNKVIKYGQIGNSTGAYAESQKLK</sequence>
<organism evidence="2 3">
    <name type="scientific">Trapa incisa</name>
    <dbReference type="NCBI Taxonomy" id="236973"/>
    <lineage>
        <taxon>Eukaryota</taxon>
        <taxon>Viridiplantae</taxon>
        <taxon>Streptophyta</taxon>
        <taxon>Embryophyta</taxon>
        <taxon>Tracheophyta</taxon>
        <taxon>Spermatophyta</taxon>
        <taxon>Magnoliopsida</taxon>
        <taxon>eudicotyledons</taxon>
        <taxon>Gunneridae</taxon>
        <taxon>Pentapetalae</taxon>
        <taxon>rosids</taxon>
        <taxon>malvids</taxon>
        <taxon>Myrtales</taxon>
        <taxon>Lythraceae</taxon>
        <taxon>Trapa</taxon>
    </lineage>
</organism>
<feature type="region of interest" description="Disordered" evidence="1">
    <location>
        <begin position="242"/>
        <end position="288"/>
    </location>
</feature>
<evidence type="ECO:0000313" key="3">
    <source>
        <dbReference type="Proteomes" id="UP001345219"/>
    </source>
</evidence>
<dbReference type="PANTHER" id="PTHR15272">
    <property type="entry name" value="CHROMATIN ASSEMBLY FACTOR 1 SUBUNIT A CAF-1 SUBUNIT A"/>
    <property type="match status" value="1"/>
</dbReference>
<dbReference type="GO" id="GO:0005634">
    <property type="term" value="C:nucleus"/>
    <property type="evidence" value="ECO:0007669"/>
    <property type="project" value="TreeGrafter"/>
</dbReference>
<evidence type="ECO:0000313" key="2">
    <source>
        <dbReference type="EMBL" id="KAK4745734.1"/>
    </source>
</evidence>
<keyword evidence="3" id="KW-1185">Reference proteome</keyword>
<name>A0AAN7JIM3_9MYRT</name>
<dbReference type="Proteomes" id="UP001345219">
    <property type="component" value="Chromosome 10"/>
</dbReference>